<keyword evidence="3" id="KW-1185">Reference proteome</keyword>
<accession>A0A938Y5H1</accession>
<proteinExistence type="predicted"/>
<evidence type="ECO:0000313" key="2">
    <source>
        <dbReference type="EMBL" id="MBM7592296.1"/>
    </source>
</evidence>
<gene>
    <name evidence="2" type="ORF">JOD01_003958</name>
</gene>
<name>A0A938Y5H1_9BACL</name>
<dbReference type="EMBL" id="JAFBEB010000024">
    <property type="protein sequence ID" value="MBM7592296.1"/>
    <property type="molecule type" value="Genomic_DNA"/>
</dbReference>
<organism evidence="2 3">
    <name type="scientific">Brevibacillus fulvus</name>
    <dbReference type="NCBI Taxonomy" id="1125967"/>
    <lineage>
        <taxon>Bacteria</taxon>
        <taxon>Bacillati</taxon>
        <taxon>Bacillota</taxon>
        <taxon>Bacilli</taxon>
        <taxon>Bacillales</taxon>
        <taxon>Paenibacillaceae</taxon>
        <taxon>Brevibacillus</taxon>
    </lineage>
</organism>
<comment type="caution">
    <text evidence="2">The sequence shown here is derived from an EMBL/GenBank/DDBJ whole genome shotgun (WGS) entry which is preliminary data.</text>
</comment>
<sequence length="57" mass="6411">MQAIQNYAKRFVKEQDGVTIVEMVIIVAVILILIIPALVDLGETEDKKIKELTKKIS</sequence>
<keyword evidence="1" id="KW-0812">Transmembrane</keyword>
<dbReference type="AlphaFoldDB" id="A0A938Y5H1"/>
<feature type="transmembrane region" description="Helical" evidence="1">
    <location>
        <begin position="20"/>
        <end position="39"/>
    </location>
</feature>
<dbReference type="Proteomes" id="UP000717624">
    <property type="component" value="Unassembled WGS sequence"/>
</dbReference>
<evidence type="ECO:0000256" key="1">
    <source>
        <dbReference type="SAM" id="Phobius"/>
    </source>
</evidence>
<keyword evidence="1" id="KW-0472">Membrane</keyword>
<reference evidence="2" key="1">
    <citation type="submission" date="2021-01" db="EMBL/GenBank/DDBJ databases">
        <title>Genomic Encyclopedia of Type Strains, Phase IV (KMG-IV): sequencing the most valuable type-strain genomes for metagenomic binning, comparative biology and taxonomic classification.</title>
        <authorList>
            <person name="Goeker M."/>
        </authorList>
    </citation>
    <scope>NUCLEOTIDE SEQUENCE</scope>
    <source>
        <strain evidence="2">DSM 25523</strain>
    </source>
</reference>
<dbReference type="RefSeq" id="WP_204520108.1">
    <property type="nucleotide sequence ID" value="NZ_BAABIN010000029.1"/>
</dbReference>
<keyword evidence="1" id="KW-1133">Transmembrane helix</keyword>
<protein>
    <submittedName>
        <fullName evidence="2">Pilus assembly protein Flp/PilA</fullName>
    </submittedName>
</protein>
<evidence type="ECO:0000313" key="3">
    <source>
        <dbReference type="Proteomes" id="UP000717624"/>
    </source>
</evidence>